<keyword evidence="2" id="KW-0342">GTP-binding</keyword>
<dbReference type="GO" id="GO:0007264">
    <property type="term" value="P:small GTPase-mediated signal transduction"/>
    <property type="evidence" value="ECO:0007669"/>
    <property type="project" value="InterPro"/>
</dbReference>
<dbReference type="EMBL" id="CAJFDI010000004">
    <property type="protein sequence ID" value="CAD5226774.1"/>
    <property type="molecule type" value="Genomic_DNA"/>
</dbReference>
<sequence length="298" mass="33694">MRAVGTPEEKVKQIRLAVVGDPLVGKSSLIKQFLHSNNVDEFINKKSLLDESTNKKIVRFEGKDYELTILDTDHDPVRRGAAYIGTDIVLVVYSVDDWHSFDNVDKKWVPEIRERLPLKPFLLVANKADLKEGIDQSEQSRFVSVFDGMQKCSDVHGAAFFECSARNGDNVNPIFQEVSLVYEREFARLLECTEIPVPYSVYDLAMAPVSVVQRATPVLKQCVWNIKENLFNPESFSDAKNTIYNFVPSFPTFFGGSTENEIQSLKDEKTARKRPSDPEGITGSKRVKKDLPSDPTKK</sequence>
<dbReference type="PANTHER" id="PTHR24072">
    <property type="entry name" value="RHO FAMILY GTPASE"/>
    <property type="match status" value="1"/>
</dbReference>
<feature type="compositionally biased region" description="Basic and acidic residues" evidence="3">
    <location>
        <begin position="289"/>
        <end position="298"/>
    </location>
</feature>
<dbReference type="EMBL" id="CAJFCV020000004">
    <property type="protein sequence ID" value="CAG9116224.1"/>
    <property type="molecule type" value="Genomic_DNA"/>
</dbReference>
<proteinExistence type="predicted"/>
<evidence type="ECO:0000313" key="4">
    <source>
        <dbReference type="EMBL" id="CAD5226774.1"/>
    </source>
</evidence>
<dbReference type="eggNOG" id="KOG0393">
    <property type="taxonomic scope" value="Eukaryota"/>
</dbReference>
<dbReference type="PRINTS" id="PR00449">
    <property type="entry name" value="RASTRNSFRMNG"/>
</dbReference>
<dbReference type="GO" id="GO:0003924">
    <property type="term" value="F:GTPase activity"/>
    <property type="evidence" value="ECO:0007669"/>
    <property type="project" value="InterPro"/>
</dbReference>
<dbReference type="GO" id="GO:0005525">
    <property type="term" value="F:GTP binding"/>
    <property type="evidence" value="ECO:0007669"/>
    <property type="project" value="UniProtKB-KW"/>
</dbReference>
<dbReference type="WBParaSite" id="BXY_0751200.1">
    <property type="protein sequence ID" value="BXY_0751200.1"/>
    <property type="gene ID" value="BXY_0751200"/>
</dbReference>
<dbReference type="InterPro" id="IPR005225">
    <property type="entry name" value="Small_GTP-bd"/>
</dbReference>
<dbReference type="PROSITE" id="PS51419">
    <property type="entry name" value="RAB"/>
    <property type="match status" value="1"/>
</dbReference>
<name>A0A1I7S3D1_BURXY</name>
<dbReference type="NCBIfam" id="TIGR00231">
    <property type="entry name" value="small_GTP"/>
    <property type="match status" value="1"/>
</dbReference>
<dbReference type="OrthoDB" id="5864735at2759"/>
<dbReference type="Pfam" id="PF00071">
    <property type="entry name" value="Ras"/>
    <property type="match status" value="1"/>
</dbReference>
<evidence type="ECO:0000313" key="7">
    <source>
        <dbReference type="WBParaSite" id="BXY_0751200.1"/>
    </source>
</evidence>
<keyword evidence="6" id="KW-1185">Reference proteome</keyword>
<feature type="region of interest" description="Disordered" evidence="3">
    <location>
        <begin position="264"/>
        <end position="298"/>
    </location>
</feature>
<evidence type="ECO:0000256" key="2">
    <source>
        <dbReference type="ARBA" id="ARBA00023134"/>
    </source>
</evidence>
<dbReference type="SMART" id="SM00175">
    <property type="entry name" value="RAB"/>
    <property type="match status" value="1"/>
</dbReference>
<keyword evidence="1" id="KW-0547">Nucleotide-binding</keyword>
<dbReference type="SUPFAM" id="SSF52540">
    <property type="entry name" value="P-loop containing nucleoside triphosphate hydrolases"/>
    <property type="match status" value="1"/>
</dbReference>
<evidence type="ECO:0000313" key="6">
    <source>
        <dbReference type="Proteomes" id="UP000659654"/>
    </source>
</evidence>
<dbReference type="Proteomes" id="UP000659654">
    <property type="component" value="Unassembled WGS sequence"/>
</dbReference>
<dbReference type="Proteomes" id="UP000095284">
    <property type="component" value="Unplaced"/>
</dbReference>
<gene>
    <name evidence="4" type="ORF">BXYJ_LOCUS9319</name>
</gene>
<evidence type="ECO:0000256" key="3">
    <source>
        <dbReference type="SAM" id="MobiDB-lite"/>
    </source>
</evidence>
<accession>A0A1I7S3D1</accession>
<feature type="compositionally biased region" description="Basic and acidic residues" evidence="3">
    <location>
        <begin position="264"/>
        <end position="277"/>
    </location>
</feature>
<dbReference type="Proteomes" id="UP000582659">
    <property type="component" value="Unassembled WGS sequence"/>
</dbReference>
<dbReference type="InterPro" id="IPR027417">
    <property type="entry name" value="P-loop_NTPase"/>
</dbReference>
<dbReference type="InterPro" id="IPR003578">
    <property type="entry name" value="Small_GTPase_Rho"/>
</dbReference>
<reference evidence="4" key="2">
    <citation type="submission" date="2020-09" db="EMBL/GenBank/DDBJ databases">
        <authorList>
            <person name="Kikuchi T."/>
        </authorList>
    </citation>
    <scope>NUCLEOTIDE SEQUENCE</scope>
    <source>
        <strain evidence="4">Ka4C1</strain>
    </source>
</reference>
<dbReference type="InterPro" id="IPR001806">
    <property type="entry name" value="Small_GTPase"/>
</dbReference>
<dbReference type="SMR" id="A0A1I7S3D1"/>
<organism evidence="5 7">
    <name type="scientific">Bursaphelenchus xylophilus</name>
    <name type="common">Pinewood nematode worm</name>
    <name type="synonym">Aphelenchoides xylophilus</name>
    <dbReference type="NCBI Taxonomy" id="6326"/>
    <lineage>
        <taxon>Eukaryota</taxon>
        <taxon>Metazoa</taxon>
        <taxon>Ecdysozoa</taxon>
        <taxon>Nematoda</taxon>
        <taxon>Chromadorea</taxon>
        <taxon>Rhabditida</taxon>
        <taxon>Tylenchina</taxon>
        <taxon>Tylenchomorpha</taxon>
        <taxon>Aphelenchoidea</taxon>
        <taxon>Aphelenchoididae</taxon>
        <taxon>Bursaphelenchus</taxon>
    </lineage>
</organism>
<protein>
    <submittedName>
        <fullName evidence="4">(pine wood nematode) hypothetical protein</fullName>
    </submittedName>
</protein>
<dbReference type="AlphaFoldDB" id="A0A1I7S3D1"/>
<dbReference type="SMART" id="SM00173">
    <property type="entry name" value="RAS"/>
    <property type="match status" value="1"/>
</dbReference>
<evidence type="ECO:0000313" key="5">
    <source>
        <dbReference type="Proteomes" id="UP000095284"/>
    </source>
</evidence>
<dbReference type="PROSITE" id="PS51420">
    <property type="entry name" value="RHO"/>
    <property type="match status" value="1"/>
</dbReference>
<dbReference type="SMART" id="SM00174">
    <property type="entry name" value="RHO"/>
    <property type="match status" value="1"/>
</dbReference>
<dbReference type="PROSITE" id="PS51421">
    <property type="entry name" value="RAS"/>
    <property type="match status" value="1"/>
</dbReference>
<reference evidence="7" key="1">
    <citation type="submission" date="2016-11" db="UniProtKB">
        <authorList>
            <consortium name="WormBaseParasite"/>
        </authorList>
    </citation>
    <scope>IDENTIFICATION</scope>
</reference>
<dbReference type="Gene3D" id="3.40.50.300">
    <property type="entry name" value="P-loop containing nucleotide triphosphate hydrolases"/>
    <property type="match status" value="1"/>
</dbReference>
<evidence type="ECO:0000256" key="1">
    <source>
        <dbReference type="ARBA" id="ARBA00022741"/>
    </source>
</evidence>